<name>A0A8X6XR16_9ARAC</name>
<accession>A0A8X6XR16</accession>
<keyword evidence="2" id="KW-1185">Reference proteome</keyword>
<reference evidence="1" key="1">
    <citation type="submission" date="2020-08" db="EMBL/GenBank/DDBJ databases">
        <title>Multicomponent nature underlies the extraordinary mechanical properties of spider dragline silk.</title>
        <authorList>
            <person name="Kono N."/>
            <person name="Nakamura H."/>
            <person name="Mori M."/>
            <person name="Yoshida Y."/>
            <person name="Ohtoshi R."/>
            <person name="Malay A.D."/>
            <person name="Moran D.A.P."/>
            <person name="Tomita M."/>
            <person name="Numata K."/>
            <person name="Arakawa K."/>
        </authorList>
    </citation>
    <scope>NUCLEOTIDE SEQUENCE</scope>
</reference>
<proteinExistence type="predicted"/>
<organism evidence="1 2">
    <name type="scientific">Trichonephila inaurata madagascariensis</name>
    <dbReference type="NCBI Taxonomy" id="2747483"/>
    <lineage>
        <taxon>Eukaryota</taxon>
        <taxon>Metazoa</taxon>
        <taxon>Ecdysozoa</taxon>
        <taxon>Arthropoda</taxon>
        <taxon>Chelicerata</taxon>
        <taxon>Arachnida</taxon>
        <taxon>Araneae</taxon>
        <taxon>Araneomorphae</taxon>
        <taxon>Entelegynae</taxon>
        <taxon>Araneoidea</taxon>
        <taxon>Nephilidae</taxon>
        <taxon>Trichonephila</taxon>
        <taxon>Trichonephila inaurata</taxon>
    </lineage>
</organism>
<dbReference type="Proteomes" id="UP000886998">
    <property type="component" value="Unassembled WGS sequence"/>
</dbReference>
<gene>
    <name evidence="1" type="ORF">TNIN_15461</name>
</gene>
<dbReference type="AlphaFoldDB" id="A0A8X6XR16"/>
<evidence type="ECO:0000313" key="2">
    <source>
        <dbReference type="Proteomes" id="UP000886998"/>
    </source>
</evidence>
<comment type="caution">
    <text evidence="1">The sequence shown here is derived from an EMBL/GenBank/DDBJ whole genome shotgun (WGS) entry which is preliminary data.</text>
</comment>
<dbReference type="EMBL" id="BMAV01011692">
    <property type="protein sequence ID" value="GFY57726.1"/>
    <property type="molecule type" value="Genomic_DNA"/>
</dbReference>
<evidence type="ECO:0000313" key="1">
    <source>
        <dbReference type="EMBL" id="GFY57726.1"/>
    </source>
</evidence>
<protein>
    <submittedName>
        <fullName evidence="1">Uncharacterized protein</fullName>
    </submittedName>
</protein>
<sequence length="84" mass="9034">MSSFNTMQIFITHVDKGSSVIFGQMYAGSSENTTEVCSQASQIGMSCPSSKDSSITICCNLNDKSRLSTTGVPLGIQYWAARLN</sequence>